<evidence type="ECO:0000313" key="2">
    <source>
        <dbReference type="Proteomes" id="UP000078336"/>
    </source>
</evidence>
<keyword evidence="2" id="KW-1185">Reference proteome</keyword>
<protein>
    <submittedName>
        <fullName evidence="1">Uncharacterized protein</fullName>
    </submittedName>
</protein>
<reference evidence="1 2" key="1">
    <citation type="submission" date="2016-03" db="EMBL/GenBank/DDBJ databases">
        <title>Spore heat resistance.</title>
        <authorList>
            <person name="Boekhorst J."/>
            <person name="Berendsen E.M."/>
            <person name="Wells-Bennik M.H."/>
            <person name="Kuipers O.P."/>
        </authorList>
    </citation>
    <scope>NUCLEOTIDE SEQUENCE [LARGE SCALE GENOMIC DNA]</scope>
    <source>
        <strain evidence="1 2">AF16</strain>
    </source>
</reference>
<sequence>MSRANTNEPEPAIIEEVASFFGAGTYCSQTKQALQRQKSGAYL</sequence>
<dbReference type="EMBL" id="LUCQ01000126">
    <property type="protein sequence ID" value="OAO77529.1"/>
    <property type="molecule type" value="Genomic_DNA"/>
</dbReference>
<dbReference type="RefSeq" id="WP_268915711.1">
    <property type="nucleotide sequence ID" value="NZ_CP021838.1"/>
</dbReference>
<dbReference type="AlphaFoldDB" id="A0A178T5G9"/>
<name>A0A178T5G9_9BACL</name>
<organism evidence="1 2">
    <name type="scientific">Anoxybacillus flavithermus</name>
    <dbReference type="NCBI Taxonomy" id="33934"/>
    <lineage>
        <taxon>Bacteria</taxon>
        <taxon>Bacillati</taxon>
        <taxon>Bacillota</taxon>
        <taxon>Bacilli</taxon>
        <taxon>Bacillales</taxon>
        <taxon>Anoxybacillaceae</taxon>
        <taxon>Anoxybacillus</taxon>
    </lineage>
</organism>
<comment type="caution">
    <text evidence="1">The sequence shown here is derived from an EMBL/GenBank/DDBJ whole genome shotgun (WGS) entry which is preliminary data.</text>
</comment>
<proteinExistence type="predicted"/>
<gene>
    <name evidence="1" type="ORF">TAF16_2086</name>
</gene>
<evidence type="ECO:0000313" key="1">
    <source>
        <dbReference type="EMBL" id="OAO77529.1"/>
    </source>
</evidence>
<accession>A0A178T5G9</accession>
<dbReference type="Proteomes" id="UP000078336">
    <property type="component" value="Unassembled WGS sequence"/>
</dbReference>
<dbReference type="PATRIC" id="fig|33934.6.peg.731"/>